<dbReference type="OrthoDB" id="344976at2"/>
<keyword evidence="1" id="KW-1133">Transmembrane helix</keyword>
<name>A0A347UK75_9RHOB</name>
<dbReference type="EMBL" id="CP032125">
    <property type="protein sequence ID" value="AXX99253.1"/>
    <property type="molecule type" value="Genomic_DNA"/>
</dbReference>
<organism evidence="2 3">
    <name type="scientific">Profundibacter amoris</name>
    <dbReference type="NCBI Taxonomy" id="2171755"/>
    <lineage>
        <taxon>Bacteria</taxon>
        <taxon>Pseudomonadati</taxon>
        <taxon>Pseudomonadota</taxon>
        <taxon>Alphaproteobacteria</taxon>
        <taxon>Rhodobacterales</taxon>
        <taxon>Paracoccaceae</taxon>
        <taxon>Profundibacter</taxon>
    </lineage>
</organism>
<evidence type="ECO:0000313" key="3">
    <source>
        <dbReference type="Proteomes" id="UP000261704"/>
    </source>
</evidence>
<keyword evidence="1" id="KW-0812">Transmembrane</keyword>
<keyword evidence="1" id="KW-0472">Membrane</keyword>
<sequence>MEFLKGQVMALVAGFIFVVLLVTALLHIAWAFGTTWPAKDEQALVNAALGVEGTNMMPPRGLTLAVAGGMIAAAVVALWGVGVVSLPLPDWICTAGLATLTAIFLLRGIVTYLPVPMPVGQPFYRLNRLYYSPLILAIGAGYLALLITRL</sequence>
<feature type="transmembrane region" description="Helical" evidence="1">
    <location>
        <begin position="62"/>
        <end position="84"/>
    </location>
</feature>
<dbReference type="Pfam" id="PF13160">
    <property type="entry name" value="DUF3995"/>
    <property type="match status" value="1"/>
</dbReference>
<evidence type="ECO:0000313" key="2">
    <source>
        <dbReference type="EMBL" id="AXX99253.1"/>
    </source>
</evidence>
<dbReference type="RefSeq" id="WP_118943905.1">
    <property type="nucleotide sequence ID" value="NZ_CP032125.1"/>
</dbReference>
<feature type="transmembrane region" description="Helical" evidence="1">
    <location>
        <begin position="130"/>
        <end position="148"/>
    </location>
</feature>
<feature type="transmembrane region" description="Helical" evidence="1">
    <location>
        <begin position="91"/>
        <end position="110"/>
    </location>
</feature>
<keyword evidence="3" id="KW-1185">Reference proteome</keyword>
<dbReference type="KEGG" id="pamo:BAR1_15730"/>
<gene>
    <name evidence="2" type="ORF">BAR1_15730</name>
</gene>
<evidence type="ECO:0000256" key="1">
    <source>
        <dbReference type="SAM" id="Phobius"/>
    </source>
</evidence>
<protein>
    <submittedName>
        <fullName evidence="2">DUF3995 domain-containing protein</fullName>
    </submittedName>
</protein>
<proteinExistence type="predicted"/>
<reference evidence="2 3" key="1">
    <citation type="submission" date="2018-09" db="EMBL/GenBank/DDBJ databases">
        <title>Profundibacter amoris BAR1 gen. nov., sp. nov., a new member of the Roseobacter clade isolated at Lokis Castle Vent Field on the Arctic Mid-Oceanic Ridge.</title>
        <authorList>
            <person name="Le Moine Bauer S."/>
            <person name="Sjoeberg A.G."/>
            <person name="L'Haridon S."/>
            <person name="Stokke R."/>
            <person name="Roalkvam I."/>
            <person name="Steen I.H."/>
            <person name="Dahle H."/>
        </authorList>
    </citation>
    <scope>NUCLEOTIDE SEQUENCE [LARGE SCALE GENOMIC DNA]</scope>
    <source>
        <strain evidence="2 3">BAR1</strain>
    </source>
</reference>
<dbReference type="Proteomes" id="UP000261704">
    <property type="component" value="Chromosome"/>
</dbReference>
<accession>A0A347UK75</accession>
<dbReference type="AlphaFoldDB" id="A0A347UK75"/>
<dbReference type="InterPro" id="IPR025058">
    <property type="entry name" value="DUF3995"/>
</dbReference>